<proteinExistence type="predicted"/>
<comment type="caution">
    <text evidence="2">The sequence shown here is derived from an EMBL/GenBank/DDBJ whole genome shotgun (WGS) entry which is preliminary data.</text>
</comment>
<dbReference type="NCBIfam" id="NF041635">
    <property type="entry name" value="STM3941_fam"/>
    <property type="match status" value="1"/>
</dbReference>
<feature type="transmembrane region" description="Helical" evidence="1">
    <location>
        <begin position="46"/>
        <end position="67"/>
    </location>
</feature>
<keyword evidence="3" id="KW-1185">Reference proteome</keyword>
<reference evidence="3" key="1">
    <citation type="journal article" date="2019" name="Int. J. Syst. Evol. Microbiol.">
        <title>The Global Catalogue of Microorganisms (GCM) 10K type strain sequencing project: providing services to taxonomists for standard genome sequencing and annotation.</title>
        <authorList>
            <consortium name="The Broad Institute Genomics Platform"/>
            <consortium name="The Broad Institute Genome Sequencing Center for Infectious Disease"/>
            <person name="Wu L."/>
            <person name="Ma J."/>
        </authorList>
    </citation>
    <scope>NUCLEOTIDE SEQUENCE [LARGE SCALE GENOMIC DNA]</scope>
    <source>
        <strain evidence="3">CGMCC 4.7393</strain>
    </source>
</reference>
<keyword evidence="1" id="KW-0472">Membrane</keyword>
<dbReference type="EMBL" id="JBHSYQ010000003">
    <property type="protein sequence ID" value="MFC6997784.1"/>
    <property type="molecule type" value="Genomic_DNA"/>
</dbReference>
<evidence type="ECO:0000313" key="2">
    <source>
        <dbReference type="EMBL" id="MFC6997784.1"/>
    </source>
</evidence>
<keyword evidence="1" id="KW-1133">Transmembrane helix</keyword>
<evidence type="ECO:0000256" key="1">
    <source>
        <dbReference type="SAM" id="Phobius"/>
    </source>
</evidence>
<feature type="transmembrane region" description="Helical" evidence="1">
    <location>
        <begin position="16"/>
        <end position="34"/>
    </location>
</feature>
<accession>A0ABW2DM89</accession>
<sequence length="178" mass="20216">MASLPPLDIPLSKKKSVKMLLLCIAFVLACWFIWDRAEDYAYTTLFRGVAMAGFAFFGLLCGGYGLFKLFDNRPGLVLDQHGIRDNSSAIAGKLIRWQQVTGLEERVIVNTPYLLVFVKNPEEVIRKENFFKQKIMRLNQKSYGTPLALSNQALQCDFEEMVKLVQQYYAAYGAVEAQ</sequence>
<protein>
    <submittedName>
        <fullName evidence="2">STM3941 family protein</fullName>
    </submittedName>
</protein>
<evidence type="ECO:0000313" key="3">
    <source>
        <dbReference type="Proteomes" id="UP001596405"/>
    </source>
</evidence>
<dbReference type="RefSeq" id="WP_066618537.1">
    <property type="nucleotide sequence ID" value="NZ_JBHSYQ010000003.1"/>
</dbReference>
<organism evidence="2 3">
    <name type="scientific">Rufibacter roseus</name>
    <dbReference type="NCBI Taxonomy" id="1567108"/>
    <lineage>
        <taxon>Bacteria</taxon>
        <taxon>Pseudomonadati</taxon>
        <taxon>Bacteroidota</taxon>
        <taxon>Cytophagia</taxon>
        <taxon>Cytophagales</taxon>
        <taxon>Hymenobacteraceae</taxon>
        <taxon>Rufibacter</taxon>
    </lineage>
</organism>
<dbReference type="Proteomes" id="UP001596405">
    <property type="component" value="Unassembled WGS sequence"/>
</dbReference>
<gene>
    <name evidence="2" type="ORF">ACFQHR_09105</name>
</gene>
<keyword evidence="1" id="KW-0812">Transmembrane</keyword>
<dbReference type="InterPro" id="IPR048136">
    <property type="entry name" value="STM3941-like"/>
</dbReference>
<name>A0ABW2DM89_9BACT</name>